<keyword evidence="3" id="KW-1185">Reference proteome</keyword>
<proteinExistence type="predicted"/>
<sequence>MQATGTALVSRLGDATLPSPTTPLTARPASASRLWVSPMAARSRSRSTTTPVTAALGRKA</sequence>
<feature type="compositionally biased region" description="Low complexity" evidence="1">
    <location>
        <begin position="15"/>
        <end position="60"/>
    </location>
</feature>
<dbReference type="Proteomes" id="UP001432039">
    <property type="component" value="Chromosome"/>
</dbReference>
<accession>A0ABZ1T321</accession>
<name>A0ABZ1T321_STRVG</name>
<protein>
    <submittedName>
        <fullName evidence="2">Uncharacterized protein</fullName>
    </submittedName>
</protein>
<dbReference type="RefSeq" id="WP_328959811.1">
    <property type="nucleotide sequence ID" value="NZ_CP108090.1"/>
</dbReference>
<dbReference type="EMBL" id="CP108090">
    <property type="protein sequence ID" value="WUQ10249.1"/>
    <property type="molecule type" value="Genomic_DNA"/>
</dbReference>
<feature type="region of interest" description="Disordered" evidence="1">
    <location>
        <begin position="1"/>
        <end position="60"/>
    </location>
</feature>
<evidence type="ECO:0000256" key="1">
    <source>
        <dbReference type="SAM" id="MobiDB-lite"/>
    </source>
</evidence>
<evidence type="ECO:0000313" key="2">
    <source>
        <dbReference type="EMBL" id="WUQ10249.1"/>
    </source>
</evidence>
<evidence type="ECO:0000313" key="3">
    <source>
        <dbReference type="Proteomes" id="UP001432039"/>
    </source>
</evidence>
<organism evidence="2 3">
    <name type="scientific">Streptomyces virginiae</name>
    <name type="common">Streptomyces cinnamonensis</name>
    <dbReference type="NCBI Taxonomy" id="1961"/>
    <lineage>
        <taxon>Bacteria</taxon>
        <taxon>Bacillati</taxon>
        <taxon>Actinomycetota</taxon>
        <taxon>Actinomycetes</taxon>
        <taxon>Kitasatosporales</taxon>
        <taxon>Streptomycetaceae</taxon>
        <taxon>Streptomyces</taxon>
    </lineage>
</organism>
<gene>
    <name evidence="2" type="ORF">OG517_01695</name>
</gene>
<reference evidence="2" key="1">
    <citation type="submission" date="2022-10" db="EMBL/GenBank/DDBJ databases">
        <title>The complete genomes of actinobacterial strains from the NBC collection.</title>
        <authorList>
            <person name="Joergensen T.S."/>
            <person name="Alvarez Arevalo M."/>
            <person name="Sterndorff E.B."/>
            <person name="Faurdal D."/>
            <person name="Vuksanovic O."/>
            <person name="Mourched A.-S."/>
            <person name="Charusanti P."/>
            <person name="Shaw S."/>
            <person name="Blin K."/>
            <person name="Weber T."/>
        </authorList>
    </citation>
    <scope>NUCLEOTIDE SEQUENCE</scope>
    <source>
        <strain evidence="2">NBC_00248</strain>
    </source>
</reference>